<keyword evidence="1" id="KW-1133">Transmembrane helix</keyword>
<accession>A0A7X5RJU9</accession>
<name>A0A7X5RJU9_9ALTE</name>
<evidence type="ECO:0000256" key="1">
    <source>
        <dbReference type="SAM" id="Phobius"/>
    </source>
</evidence>
<evidence type="ECO:0000313" key="2">
    <source>
        <dbReference type="EMBL" id="NDV90242.1"/>
    </source>
</evidence>
<dbReference type="EMBL" id="JAAAWN010000003">
    <property type="protein sequence ID" value="NDV90242.1"/>
    <property type="molecule type" value="Genomic_DNA"/>
</dbReference>
<feature type="transmembrane region" description="Helical" evidence="1">
    <location>
        <begin position="183"/>
        <end position="203"/>
    </location>
</feature>
<feature type="transmembrane region" description="Helical" evidence="1">
    <location>
        <begin position="6"/>
        <end position="25"/>
    </location>
</feature>
<organism evidence="2 3">
    <name type="scientific">Alteromonas profundi</name>
    <dbReference type="NCBI Taxonomy" id="2696062"/>
    <lineage>
        <taxon>Bacteria</taxon>
        <taxon>Pseudomonadati</taxon>
        <taxon>Pseudomonadota</taxon>
        <taxon>Gammaproteobacteria</taxon>
        <taxon>Alteromonadales</taxon>
        <taxon>Alteromonadaceae</taxon>
        <taxon>Alteromonas/Salinimonas group</taxon>
        <taxon>Alteromonas</taxon>
    </lineage>
</organism>
<feature type="transmembrane region" description="Helical" evidence="1">
    <location>
        <begin position="84"/>
        <end position="104"/>
    </location>
</feature>
<evidence type="ECO:0008006" key="4">
    <source>
        <dbReference type="Google" id="ProtNLM"/>
    </source>
</evidence>
<reference evidence="2 3" key="1">
    <citation type="submission" date="2020-01" db="EMBL/GenBank/DDBJ databases">
        <authorList>
            <person name="Chen J."/>
            <person name="Zhu S."/>
            <person name="Yang J."/>
        </authorList>
    </citation>
    <scope>NUCLEOTIDE SEQUENCE [LARGE SCALE GENOMIC DNA]</scope>
    <source>
        <strain evidence="2 3">345S023</strain>
    </source>
</reference>
<dbReference type="AlphaFoldDB" id="A0A7X5RJU9"/>
<sequence length="246" mass="27314">MQTIHSSIVFFHIIAGSLSLLLFWIPCLTKKGGPAHRKYGALYFKAMAFTSISGVVSSCIALAIPLVIYPVIPEDYGSVAHYVAVVRGRYIFLLMLSLLVWSNIHQAQRVLEVKANNRALRKPLDIGLPIALLIVAGIALYQGIKFEVTLTRIFAPIALFNAVSILRYAFARHIHQGKWLLEHISHTIASGIGAYTAFFAFGGRTLFNGLGALQIVTWVIPGLIGTFFTIWLTRKYRAKMKIRSQA</sequence>
<keyword evidence="3" id="KW-1185">Reference proteome</keyword>
<gene>
    <name evidence="2" type="ORF">GTH32_03415</name>
</gene>
<dbReference type="RefSeq" id="WP_163083837.1">
    <property type="nucleotide sequence ID" value="NZ_JAAAWN010000003.1"/>
</dbReference>
<feature type="transmembrane region" description="Helical" evidence="1">
    <location>
        <begin position="46"/>
        <end position="72"/>
    </location>
</feature>
<feature type="transmembrane region" description="Helical" evidence="1">
    <location>
        <begin position="150"/>
        <end position="171"/>
    </location>
</feature>
<feature type="transmembrane region" description="Helical" evidence="1">
    <location>
        <begin position="124"/>
        <end position="144"/>
    </location>
</feature>
<feature type="transmembrane region" description="Helical" evidence="1">
    <location>
        <begin position="215"/>
        <end position="233"/>
    </location>
</feature>
<keyword evidence="1" id="KW-0812">Transmembrane</keyword>
<evidence type="ECO:0000313" key="3">
    <source>
        <dbReference type="Proteomes" id="UP000470213"/>
    </source>
</evidence>
<keyword evidence="1" id="KW-0472">Membrane</keyword>
<protein>
    <recommendedName>
        <fullName evidence="4">DUF2306 domain-containing protein</fullName>
    </recommendedName>
</protein>
<dbReference type="Proteomes" id="UP000470213">
    <property type="component" value="Unassembled WGS sequence"/>
</dbReference>
<comment type="caution">
    <text evidence="2">The sequence shown here is derived from an EMBL/GenBank/DDBJ whole genome shotgun (WGS) entry which is preliminary data.</text>
</comment>
<proteinExistence type="predicted"/>